<keyword evidence="2" id="KW-1185">Reference proteome</keyword>
<name>A0AA35WYU4_GEOBA</name>
<gene>
    <name evidence="1" type="ORF">GBAR_LOCUS21183</name>
</gene>
<evidence type="ECO:0000313" key="2">
    <source>
        <dbReference type="Proteomes" id="UP001174909"/>
    </source>
</evidence>
<accession>A0AA35WYU4</accession>
<evidence type="ECO:0000313" key="1">
    <source>
        <dbReference type="EMBL" id="CAI8037929.1"/>
    </source>
</evidence>
<organism evidence="1 2">
    <name type="scientific">Geodia barretti</name>
    <name type="common">Barrett's horny sponge</name>
    <dbReference type="NCBI Taxonomy" id="519541"/>
    <lineage>
        <taxon>Eukaryota</taxon>
        <taxon>Metazoa</taxon>
        <taxon>Porifera</taxon>
        <taxon>Demospongiae</taxon>
        <taxon>Heteroscleromorpha</taxon>
        <taxon>Tetractinellida</taxon>
        <taxon>Astrophorina</taxon>
        <taxon>Geodiidae</taxon>
        <taxon>Geodia</taxon>
    </lineage>
</organism>
<comment type="caution">
    <text evidence="1">The sequence shown here is derived from an EMBL/GenBank/DDBJ whole genome shotgun (WGS) entry which is preliminary data.</text>
</comment>
<dbReference type="Proteomes" id="UP001174909">
    <property type="component" value="Unassembled WGS sequence"/>
</dbReference>
<proteinExistence type="predicted"/>
<dbReference type="EMBL" id="CASHTH010002968">
    <property type="protein sequence ID" value="CAI8037929.1"/>
    <property type="molecule type" value="Genomic_DNA"/>
</dbReference>
<sequence>MAMSTSSLFPGNDRLRLPSQSIFPTYTSLGLASGGVDLRSWLQRPGGIHLHFGCSKCVVRMKTISHFFAVLHIF</sequence>
<reference evidence="1" key="1">
    <citation type="submission" date="2023-03" db="EMBL/GenBank/DDBJ databases">
        <authorList>
            <person name="Steffen K."/>
            <person name="Cardenas P."/>
        </authorList>
    </citation>
    <scope>NUCLEOTIDE SEQUENCE</scope>
</reference>
<dbReference type="AlphaFoldDB" id="A0AA35WYU4"/>
<protein>
    <submittedName>
        <fullName evidence="1">Uncharacterized protein</fullName>
    </submittedName>
</protein>